<dbReference type="InterPro" id="IPR003661">
    <property type="entry name" value="HisK_dim/P_dom"/>
</dbReference>
<evidence type="ECO:0000256" key="1">
    <source>
        <dbReference type="ARBA" id="ARBA00000085"/>
    </source>
</evidence>
<dbReference type="Gene3D" id="1.10.287.130">
    <property type="match status" value="1"/>
</dbReference>
<evidence type="ECO:0000256" key="6">
    <source>
        <dbReference type="SAM" id="Phobius"/>
    </source>
</evidence>
<keyword evidence="9" id="KW-0418">Kinase</keyword>
<dbReference type="InterPro" id="IPR011006">
    <property type="entry name" value="CheY-like_superfamily"/>
</dbReference>
<dbReference type="PRINTS" id="PR00344">
    <property type="entry name" value="BCTRLSENSOR"/>
</dbReference>
<accession>A0A917FJG1</accession>
<feature type="modified residue" description="4-aspartylphosphate" evidence="4">
    <location>
        <position position="826"/>
    </location>
</feature>
<keyword evidence="6" id="KW-0472">Membrane</keyword>
<dbReference type="SMART" id="SM00387">
    <property type="entry name" value="HATPase_c"/>
    <property type="match status" value="1"/>
</dbReference>
<evidence type="ECO:0000256" key="3">
    <source>
        <dbReference type="ARBA" id="ARBA00022553"/>
    </source>
</evidence>
<dbReference type="PANTHER" id="PTHR43065:SF42">
    <property type="entry name" value="TWO-COMPONENT SENSOR PPRA"/>
    <property type="match status" value="1"/>
</dbReference>
<dbReference type="Gene3D" id="3.30.450.20">
    <property type="entry name" value="PAS domain"/>
    <property type="match status" value="1"/>
</dbReference>
<dbReference type="EC" id="2.7.13.3" evidence="2"/>
<dbReference type="CDD" id="cd00082">
    <property type="entry name" value="HisKA"/>
    <property type="match status" value="1"/>
</dbReference>
<feature type="domain" description="Histidine kinase" evidence="7">
    <location>
        <begin position="528"/>
        <end position="750"/>
    </location>
</feature>
<dbReference type="InterPro" id="IPR036890">
    <property type="entry name" value="HATPase_C_sf"/>
</dbReference>
<feature type="domain" description="Response regulatory" evidence="8">
    <location>
        <begin position="775"/>
        <end position="891"/>
    </location>
</feature>
<dbReference type="SMART" id="SM00448">
    <property type="entry name" value="REC"/>
    <property type="match status" value="1"/>
</dbReference>
<evidence type="ECO:0000256" key="4">
    <source>
        <dbReference type="PROSITE-ProRule" id="PRU00169"/>
    </source>
</evidence>
<dbReference type="SUPFAM" id="SSF52172">
    <property type="entry name" value="CheY-like"/>
    <property type="match status" value="1"/>
</dbReference>
<name>A0A917FJG1_9HYPH</name>
<feature type="transmembrane region" description="Helical" evidence="6">
    <location>
        <begin position="68"/>
        <end position="94"/>
    </location>
</feature>
<dbReference type="InterPro" id="IPR035965">
    <property type="entry name" value="PAS-like_dom_sf"/>
</dbReference>
<dbReference type="Pfam" id="PF02518">
    <property type="entry name" value="HATPase_c"/>
    <property type="match status" value="1"/>
</dbReference>
<gene>
    <name evidence="9" type="ORF">GCM10007301_49430</name>
</gene>
<dbReference type="InterPro" id="IPR003594">
    <property type="entry name" value="HATPase_dom"/>
</dbReference>
<comment type="caution">
    <text evidence="9">The sequence shown here is derived from an EMBL/GenBank/DDBJ whole genome shotgun (WGS) entry which is preliminary data.</text>
</comment>
<feature type="transmembrane region" description="Helical" evidence="6">
    <location>
        <begin position="45"/>
        <end position="62"/>
    </location>
</feature>
<dbReference type="SUPFAM" id="SSF55785">
    <property type="entry name" value="PYP-like sensor domain (PAS domain)"/>
    <property type="match status" value="1"/>
</dbReference>
<sequence>MLKAALSPQDGPADRDELMTGGAGAPDFNPVVGPPARRSPRFGRLVLAGAGFAGAFLAVFLQGSGSSWLLPVLASLACLGVFALVQAVLSFGLTRDKYGEELSRALMAGTSDGVAVLENGETILATNAAYLRLTRSREGQAPIPERFLNRIPGGQEPLADLLRSLADGNPATRAFRFDTEDDGRRLHVSVYPLGSRRRAMWMISLSGGQAVAAVAPAPTSEAAAVSAADAEPAAVPAQVRAMPAPARRVEEAPVTASIPNDGQAAAGLLSLWEMAPLGMFVLSRDEAWLPNGALARALGYDLAEIGNGHLAFQELISPSSAPAVIGALTKGRTGPEGMDLDVVRKDGSVLRTRAFVGGRPMGECVVVLTPQIAAGAVSAPALAVVAPAPVAPSAVARAVDDAAFFSRSPLAMATLDGRGLIAEANASFARLFANGGHIGGAPLQRFVSERDTAGVAQLVEDALRDGAPQPLEVTISADGGRSARLYAATMGAAGGAAVYAVDTTAQKALEAQFAQSQKMQAIGQLAGGVAHDFNNVLTAIIGYCDLLLASHRPSDPSFPDIMQIKQNANRAAGLVRQLLAFSRRQTMRPQVIQLTDVISDLSMLLRRLIGETITLEVEHGRDLWPVKVDVNQFEQVIVNLAVNARDAMPNGGVLTLRTGNVIAAECAPYEGSLPAADYVLVEVIDTGTGIPPDIMDKIFEPFFSTKEVGKGTGLGLSTVYGIVEQTGGTILAASAEGEGTTFRVFLPRHAAELEAAEAKPAEADTRSADLTGQGTVLLVEDEDAVRAFATRALTARGYQVMAASGGAEALALVDEGQHRFDLVISDVVMPEMDGPTLLRELRSRHPNLKVIFISGYAEEAFARNLPATETFSFLAKPFSLKQLVAAVKEAIAS</sequence>
<dbReference type="Gene3D" id="3.40.50.2300">
    <property type="match status" value="1"/>
</dbReference>
<dbReference type="Pfam" id="PF00072">
    <property type="entry name" value="Response_reg"/>
    <property type="match status" value="1"/>
</dbReference>
<protein>
    <recommendedName>
        <fullName evidence="2">histidine kinase</fullName>
        <ecNumber evidence="2">2.7.13.3</ecNumber>
    </recommendedName>
</protein>
<dbReference type="EMBL" id="BMCT01000009">
    <property type="protein sequence ID" value="GGF83476.1"/>
    <property type="molecule type" value="Genomic_DNA"/>
</dbReference>
<reference evidence="9" key="2">
    <citation type="submission" date="2020-09" db="EMBL/GenBank/DDBJ databases">
        <authorList>
            <person name="Sun Q."/>
            <person name="Sedlacek I."/>
        </authorList>
    </citation>
    <scope>NUCLEOTIDE SEQUENCE</scope>
    <source>
        <strain evidence="9">CCM 7897</strain>
    </source>
</reference>
<comment type="catalytic activity">
    <reaction evidence="1">
        <text>ATP + protein L-histidine = ADP + protein N-phospho-L-histidine.</text>
        <dbReference type="EC" id="2.7.13.3"/>
    </reaction>
</comment>
<dbReference type="InterPro" id="IPR004358">
    <property type="entry name" value="Sig_transdc_His_kin-like_C"/>
</dbReference>
<dbReference type="Proteomes" id="UP000606044">
    <property type="component" value="Unassembled WGS sequence"/>
</dbReference>
<dbReference type="SUPFAM" id="SSF47384">
    <property type="entry name" value="Homodimeric domain of signal transducing histidine kinase"/>
    <property type="match status" value="1"/>
</dbReference>
<dbReference type="PROSITE" id="PS50109">
    <property type="entry name" value="HIS_KIN"/>
    <property type="match status" value="1"/>
</dbReference>
<dbReference type="InterPro" id="IPR036097">
    <property type="entry name" value="HisK_dim/P_sf"/>
</dbReference>
<dbReference type="PROSITE" id="PS50110">
    <property type="entry name" value="RESPONSE_REGULATORY"/>
    <property type="match status" value="1"/>
</dbReference>
<evidence type="ECO:0000313" key="10">
    <source>
        <dbReference type="Proteomes" id="UP000606044"/>
    </source>
</evidence>
<dbReference type="GO" id="GO:0000155">
    <property type="term" value="F:phosphorelay sensor kinase activity"/>
    <property type="evidence" value="ECO:0007669"/>
    <property type="project" value="InterPro"/>
</dbReference>
<dbReference type="FunFam" id="1.10.287.130:FF:000037">
    <property type="entry name" value="Hybrid sensor histidine kinase/response regulator"/>
    <property type="match status" value="1"/>
</dbReference>
<dbReference type="Gene3D" id="3.30.565.10">
    <property type="entry name" value="Histidine kinase-like ATPase, C-terminal domain"/>
    <property type="match status" value="1"/>
</dbReference>
<dbReference type="AlphaFoldDB" id="A0A917FJG1"/>
<keyword evidence="9" id="KW-0808">Transferase</keyword>
<proteinExistence type="predicted"/>
<dbReference type="PANTHER" id="PTHR43065">
    <property type="entry name" value="SENSOR HISTIDINE KINASE"/>
    <property type="match status" value="1"/>
</dbReference>
<keyword evidence="3 4" id="KW-0597">Phosphoprotein</keyword>
<evidence type="ECO:0000313" key="9">
    <source>
        <dbReference type="EMBL" id="GGF83476.1"/>
    </source>
</evidence>
<evidence type="ECO:0000256" key="2">
    <source>
        <dbReference type="ARBA" id="ARBA00012438"/>
    </source>
</evidence>
<feature type="region of interest" description="Disordered" evidence="5">
    <location>
        <begin position="1"/>
        <end position="24"/>
    </location>
</feature>
<dbReference type="SUPFAM" id="SSF55874">
    <property type="entry name" value="ATPase domain of HSP90 chaperone/DNA topoisomerase II/histidine kinase"/>
    <property type="match status" value="1"/>
</dbReference>
<dbReference type="Pfam" id="PF00512">
    <property type="entry name" value="HisKA"/>
    <property type="match status" value="1"/>
</dbReference>
<evidence type="ECO:0000259" key="7">
    <source>
        <dbReference type="PROSITE" id="PS50109"/>
    </source>
</evidence>
<organism evidence="9 10">
    <name type="scientific">Azorhizobium oxalatiphilum</name>
    <dbReference type="NCBI Taxonomy" id="980631"/>
    <lineage>
        <taxon>Bacteria</taxon>
        <taxon>Pseudomonadati</taxon>
        <taxon>Pseudomonadota</taxon>
        <taxon>Alphaproteobacteria</taxon>
        <taxon>Hyphomicrobiales</taxon>
        <taxon>Xanthobacteraceae</taxon>
        <taxon>Azorhizobium</taxon>
    </lineage>
</organism>
<dbReference type="SMART" id="SM00388">
    <property type="entry name" value="HisKA"/>
    <property type="match status" value="1"/>
</dbReference>
<reference evidence="9" key="1">
    <citation type="journal article" date="2014" name="Int. J. Syst. Evol. Microbiol.">
        <title>Complete genome sequence of Corynebacterium casei LMG S-19264T (=DSM 44701T), isolated from a smear-ripened cheese.</title>
        <authorList>
            <consortium name="US DOE Joint Genome Institute (JGI-PGF)"/>
            <person name="Walter F."/>
            <person name="Albersmeier A."/>
            <person name="Kalinowski J."/>
            <person name="Ruckert C."/>
        </authorList>
    </citation>
    <scope>NUCLEOTIDE SEQUENCE</scope>
    <source>
        <strain evidence="9">CCM 7897</strain>
    </source>
</reference>
<evidence type="ECO:0000259" key="8">
    <source>
        <dbReference type="PROSITE" id="PS50110"/>
    </source>
</evidence>
<keyword evidence="6" id="KW-1133">Transmembrane helix</keyword>
<keyword evidence="6" id="KW-0812">Transmembrane</keyword>
<keyword evidence="10" id="KW-1185">Reference proteome</keyword>
<evidence type="ECO:0000256" key="5">
    <source>
        <dbReference type="SAM" id="MobiDB-lite"/>
    </source>
</evidence>
<dbReference type="InterPro" id="IPR001789">
    <property type="entry name" value="Sig_transdc_resp-reg_receiver"/>
</dbReference>
<dbReference type="InterPro" id="IPR005467">
    <property type="entry name" value="His_kinase_dom"/>
</dbReference>